<feature type="transmembrane region" description="Helical" evidence="2">
    <location>
        <begin position="193"/>
        <end position="212"/>
    </location>
</feature>
<dbReference type="AlphaFoldDB" id="A0ABC8S5A7"/>
<dbReference type="Proteomes" id="UP001642360">
    <property type="component" value="Unassembled WGS sequence"/>
</dbReference>
<keyword evidence="4" id="KW-1185">Reference proteome</keyword>
<dbReference type="SUPFAM" id="SSF48317">
    <property type="entry name" value="Acid phosphatase/Vanadium-dependent haloperoxidase"/>
    <property type="match status" value="1"/>
</dbReference>
<comment type="caution">
    <text evidence="3">The sequence shown here is derived from an EMBL/GenBank/DDBJ whole genome shotgun (WGS) entry which is preliminary data.</text>
</comment>
<evidence type="ECO:0000313" key="3">
    <source>
        <dbReference type="EMBL" id="CAK9152359.1"/>
    </source>
</evidence>
<reference evidence="3 4" key="1">
    <citation type="submission" date="2024-02" db="EMBL/GenBank/DDBJ databases">
        <authorList>
            <person name="Vignale AGUSTIN F."/>
            <person name="Sosa J E."/>
            <person name="Modenutti C."/>
        </authorList>
    </citation>
    <scope>NUCLEOTIDE SEQUENCE [LARGE SCALE GENOMIC DNA]</scope>
</reference>
<keyword evidence="2" id="KW-0472">Membrane</keyword>
<keyword evidence="2" id="KW-0812">Transmembrane</keyword>
<gene>
    <name evidence="3" type="ORF">ILEXP_LOCUS20581</name>
</gene>
<name>A0ABC8S5A7_9AQUA</name>
<dbReference type="PANTHER" id="PTHR11247:SF40">
    <property type="entry name" value="LIPID PHOSPHATE PHOSPHATASE EPSILON 1, CHLOROPLASTIC"/>
    <property type="match status" value="1"/>
</dbReference>
<evidence type="ECO:0008006" key="5">
    <source>
        <dbReference type="Google" id="ProtNLM"/>
    </source>
</evidence>
<accession>A0ABC8S5A7</accession>
<keyword evidence="1" id="KW-0378">Hydrolase</keyword>
<protein>
    <recommendedName>
        <fullName evidence="5">Phosphatidic acid phosphatase type 2/haloperoxidase domain-containing protein</fullName>
    </recommendedName>
</protein>
<dbReference type="PANTHER" id="PTHR11247">
    <property type="entry name" value="PALMITOYL-PROTEIN THIOESTERASE/DOLICHYLDIPHOSPHATASE 1"/>
    <property type="match status" value="1"/>
</dbReference>
<dbReference type="InterPro" id="IPR036938">
    <property type="entry name" value="PAP2/HPO_sf"/>
</dbReference>
<evidence type="ECO:0000256" key="2">
    <source>
        <dbReference type="SAM" id="Phobius"/>
    </source>
</evidence>
<proteinExistence type="predicted"/>
<evidence type="ECO:0000256" key="1">
    <source>
        <dbReference type="ARBA" id="ARBA00022801"/>
    </source>
</evidence>
<keyword evidence="2" id="KW-1133">Transmembrane helix</keyword>
<dbReference type="GO" id="GO:0016787">
    <property type="term" value="F:hydrolase activity"/>
    <property type="evidence" value="ECO:0007669"/>
    <property type="project" value="UniProtKB-KW"/>
</dbReference>
<evidence type="ECO:0000313" key="4">
    <source>
        <dbReference type="Proteomes" id="UP001642360"/>
    </source>
</evidence>
<sequence length="268" mass="29578">MSASMAILNKPATIITLFPQLKPRKHIKFPTSKLVFTEELVSHKTVSCNGTAWSLNAVTRSTKGKALAFNDNAGDEGVKDLEQEGFISEFSQFHPECIVANGLESTLNRLSMGIVAVCFSAILLWRHDAEALWATVGFGLNLGLSTMLKEILNQARPVSATRYDPGMPSTHAQSIFFVIMFTVLSMVELLGVNGLAITFSGAVLAFGSYLSWLRVSQQFHTIGQVVVGAMMNGGLLEYKVKNISWHASRWILYPQSVWKISNRKPLKR</sequence>
<dbReference type="EMBL" id="CAUOFW020002269">
    <property type="protein sequence ID" value="CAK9152359.1"/>
    <property type="molecule type" value="Genomic_DNA"/>
</dbReference>
<organism evidence="3 4">
    <name type="scientific">Ilex paraguariensis</name>
    <name type="common">yerba mate</name>
    <dbReference type="NCBI Taxonomy" id="185542"/>
    <lineage>
        <taxon>Eukaryota</taxon>
        <taxon>Viridiplantae</taxon>
        <taxon>Streptophyta</taxon>
        <taxon>Embryophyta</taxon>
        <taxon>Tracheophyta</taxon>
        <taxon>Spermatophyta</taxon>
        <taxon>Magnoliopsida</taxon>
        <taxon>eudicotyledons</taxon>
        <taxon>Gunneridae</taxon>
        <taxon>Pentapetalae</taxon>
        <taxon>asterids</taxon>
        <taxon>campanulids</taxon>
        <taxon>Aquifoliales</taxon>
        <taxon>Aquifoliaceae</taxon>
        <taxon>Ilex</taxon>
    </lineage>
</organism>